<sequence length="59" mass="6358">MFHFEAIEKGFFGLDLLTLSSSILNFLCRIEGLHVAEDEASSKGACGAWSLGVTITKVP</sequence>
<organism evidence="1 2">
    <name type="scientific">Stephania cephalantha</name>
    <dbReference type="NCBI Taxonomy" id="152367"/>
    <lineage>
        <taxon>Eukaryota</taxon>
        <taxon>Viridiplantae</taxon>
        <taxon>Streptophyta</taxon>
        <taxon>Embryophyta</taxon>
        <taxon>Tracheophyta</taxon>
        <taxon>Spermatophyta</taxon>
        <taxon>Magnoliopsida</taxon>
        <taxon>Ranunculales</taxon>
        <taxon>Menispermaceae</taxon>
        <taxon>Menispermoideae</taxon>
        <taxon>Cissampelideae</taxon>
        <taxon>Stephania</taxon>
    </lineage>
</organism>
<gene>
    <name evidence="1" type="ORF">Scep_024848</name>
</gene>
<evidence type="ECO:0000313" key="2">
    <source>
        <dbReference type="Proteomes" id="UP001419268"/>
    </source>
</evidence>
<reference evidence="1 2" key="1">
    <citation type="submission" date="2024-01" db="EMBL/GenBank/DDBJ databases">
        <title>Genome assemblies of Stephania.</title>
        <authorList>
            <person name="Yang L."/>
        </authorList>
    </citation>
    <scope>NUCLEOTIDE SEQUENCE [LARGE SCALE GENOMIC DNA]</scope>
    <source>
        <strain evidence="1">JXDWG</strain>
        <tissue evidence="1">Leaf</tissue>
    </source>
</reference>
<dbReference type="EMBL" id="JBBNAG010000010">
    <property type="protein sequence ID" value="KAK9101418.1"/>
    <property type="molecule type" value="Genomic_DNA"/>
</dbReference>
<comment type="caution">
    <text evidence="1">The sequence shown here is derived from an EMBL/GenBank/DDBJ whole genome shotgun (WGS) entry which is preliminary data.</text>
</comment>
<keyword evidence="2" id="KW-1185">Reference proteome</keyword>
<evidence type="ECO:0000313" key="1">
    <source>
        <dbReference type="EMBL" id="KAK9101418.1"/>
    </source>
</evidence>
<proteinExistence type="predicted"/>
<dbReference type="AlphaFoldDB" id="A0AAP0F2N7"/>
<accession>A0AAP0F2N7</accession>
<dbReference type="Proteomes" id="UP001419268">
    <property type="component" value="Unassembled WGS sequence"/>
</dbReference>
<protein>
    <submittedName>
        <fullName evidence="1">Uncharacterized protein</fullName>
    </submittedName>
</protein>
<name>A0AAP0F2N7_9MAGN</name>